<comment type="caution">
    <text evidence="2">The sequence shown here is derived from an EMBL/GenBank/DDBJ whole genome shotgun (WGS) entry which is preliminary data.</text>
</comment>
<organism evidence="2 3">
    <name type="scientific">Orbilia oligospora</name>
    <name type="common">Nematode-trapping fungus</name>
    <name type="synonym">Arthrobotrys oligospora</name>
    <dbReference type="NCBI Taxonomy" id="2813651"/>
    <lineage>
        <taxon>Eukaryota</taxon>
        <taxon>Fungi</taxon>
        <taxon>Dikarya</taxon>
        <taxon>Ascomycota</taxon>
        <taxon>Pezizomycotina</taxon>
        <taxon>Orbiliomycetes</taxon>
        <taxon>Orbiliales</taxon>
        <taxon>Orbiliaceae</taxon>
        <taxon>Orbilia</taxon>
    </lineage>
</organism>
<feature type="chain" id="PRO_5041133813" evidence="1">
    <location>
        <begin position="21"/>
        <end position="271"/>
    </location>
</feature>
<reference evidence="2 3" key="1">
    <citation type="submission" date="2019-06" db="EMBL/GenBank/DDBJ databases">
        <authorList>
            <person name="Palmer J.M."/>
        </authorList>
    </citation>
    <scope>NUCLEOTIDE SEQUENCE [LARGE SCALE GENOMIC DNA]</scope>
    <source>
        <strain evidence="2 3">TWF191</strain>
    </source>
</reference>
<evidence type="ECO:0000313" key="2">
    <source>
        <dbReference type="EMBL" id="KAF3231241.1"/>
    </source>
</evidence>
<evidence type="ECO:0000313" key="3">
    <source>
        <dbReference type="Proteomes" id="UP000483672"/>
    </source>
</evidence>
<sequence length="271" mass="29982">MKPISLFTITCATLAAYSNAVRTFTILGGQIYTPGLAIVDAPQPFTPLGGATLHIAIDVSGNGRLPPYTYQAFPNGTVPTSFDPNPSDDDNELKPLTGTYYHNITIFLSSYENRHNFTVSNNTLPPSRFNNSYVAPVLSLERGSTVKHINWIWPDCLRRGLGEYNISIHQSFTYNASDYYTIFNLPITLTNDLDSTRDAADCGLLQNPLITEENQRLSSSTIDFQPWINGTGAQVDFEDGDKNKPSNAGKLDSKRFLMAWIVLLGSVIIYI</sequence>
<keyword evidence="1" id="KW-0732">Signal</keyword>
<gene>
    <name evidence="2" type="ORF">TWF191_006732</name>
</gene>
<proteinExistence type="predicted"/>
<accession>A0A6G1MP51</accession>
<dbReference type="Proteomes" id="UP000483672">
    <property type="component" value="Unassembled WGS sequence"/>
</dbReference>
<protein>
    <submittedName>
        <fullName evidence="2">Uncharacterized protein</fullName>
    </submittedName>
</protein>
<dbReference type="EMBL" id="WIPF01000004">
    <property type="protein sequence ID" value="KAF3231241.1"/>
    <property type="molecule type" value="Genomic_DNA"/>
</dbReference>
<evidence type="ECO:0000256" key="1">
    <source>
        <dbReference type="SAM" id="SignalP"/>
    </source>
</evidence>
<name>A0A6G1MP51_ORBOL</name>
<feature type="signal peptide" evidence="1">
    <location>
        <begin position="1"/>
        <end position="20"/>
    </location>
</feature>
<dbReference type="AlphaFoldDB" id="A0A6G1MP51"/>